<proteinExistence type="predicted"/>
<feature type="non-terminal residue" evidence="1">
    <location>
        <position position="1"/>
    </location>
</feature>
<evidence type="ECO:0000313" key="1">
    <source>
        <dbReference type="EMBL" id="VDM80250.1"/>
    </source>
</evidence>
<name>A0A3P7J4E1_STRVU</name>
<dbReference type="AlphaFoldDB" id="A0A3P7J4E1"/>
<accession>A0A3P7J4E1</accession>
<reference evidence="1 2" key="1">
    <citation type="submission" date="2018-11" db="EMBL/GenBank/DDBJ databases">
        <authorList>
            <consortium name="Pathogen Informatics"/>
        </authorList>
    </citation>
    <scope>NUCLEOTIDE SEQUENCE [LARGE SCALE GENOMIC DNA]</scope>
</reference>
<protein>
    <submittedName>
        <fullName evidence="1">Uncharacterized protein</fullName>
    </submittedName>
</protein>
<dbReference type="Proteomes" id="UP000270094">
    <property type="component" value="Unassembled WGS sequence"/>
</dbReference>
<dbReference type="OrthoDB" id="5779730at2759"/>
<sequence length="254" mass="27582">VVTNVISTSHKDHFVNTFINVLNDFTNSDPSSTLAAQALEEAYKITVQPPSVIFLFTTHDFSKFAVTYLKHQHLGTQAYKITVQPPSVIFLFTTHDFSEFAVTYFKRQHLGTQDTKPLLPARQSGGRLLPLTLAAPRNILGVLTSIIKENALVYDDAFKNCTSAQTASFYVESTAARVILDITGNDVAVSGAVSVTDGQGNPIVVNPRTALLNDAAALVIDFPLKQGGPVGGKWTVTIKTTSGSCFIQVMCRFQ</sequence>
<dbReference type="EMBL" id="UYYB01107903">
    <property type="protein sequence ID" value="VDM80250.1"/>
    <property type="molecule type" value="Genomic_DNA"/>
</dbReference>
<organism evidence="1 2">
    <name type="scientific">Strongylus vulgaris</name>
    <name type="common">Blood worm</name>
    <dbReference type="NCBI Taxonomy" id="40348"/>
    <lineage>
        <taxon>Eukaryota</taxon>
        <taxon>Metazoa</taxon>
        <taxon>Ecdysozoa</taxon>
        <taxon>Nematoda</taxon>
        <taxon>Chromadorea</taxon>
        <taxon>Rhabditida</taxon>
        <taxon>Rhabditina</taxon>
        <taxon>Rhabditomorpha</taxon>
        <taxon>Strongyloidea</taxon>
        <taxon>Strongylidae</taxon>
        <taxon>Strongylus</taxon>
    </lineage>
</organism>
<evidence type="ECO:0000313" key="2">
    <source>
        <dbReference type="Proteomes" id="UP000270094"/>
    </source>
</evidence>
<gene>
    <name evidence="1" type="ORF">SVUK_LOCUS15248</name>
</gene>
<keyword evidence="2" id="KW-1185">Reference proteome</keyword>